<feature type="domain" description="F-box" evidence="2">
    <location>
        <begin position="84"/>
        <end position="130"/>
    </location>
</feature>
<dbReference type="PROSITE" id="PS50181">
    <property type="entry name" value="FBOX"/>
    <property type="match status" value="1"/>
</dbReference>
<dbReference type="InterPro" id="IPR036047">
    <property type="entry name" value="F-box-like_dom_sf"/>
</dbReference>
<comment type="caution">
    <text evidence="3">The sequence shown here is derived from an EMBL/GenBank/DDBJ whole genome shotgun (WGS) entry which is preliminary data.</text>
</comment>
<organism evidence="3 4">
    <name type="scientific">Cyclotella cryptica</name>
    <dbReference type="NCBI Taxonomy" id="29204"/>
    <lineage>
        <taxon>Eukaryota</taxon>
        <taxon>Sar</taxon>
        <taxon>Stramenopiles</taxon>
        <taxon>Ochrophyta</taxon>
        <taxon>Bacillariophyta</taxon>
        <taxon>Coscinodiscophyceae</taxon>
        <taxon>Thalassiosirophycidae</taxon>
        <taxon>Stephanodiscales</taxon>
        <taxon>Stephanodiscaceae</taxon>
        <taxon>Cyclotella</taxon>
    </lineage>
</organism>
<name>A0ABD3PFC2_9STRA</name>
<feature type="transmembrane region" description="Helical" evidence="1">
    <location>
        <begin position="1395"/>
        <end position="1414"/>
    </location>
</feature>
<dbReference type="EMBL" id="JABMIG020000186">
    <property type="protein sequence ID" value="KAL3786860.1"/>
    <property type="molecule type" value="Genomic_DNA"/>
</dbReference>
<dbReference type="SUPFAM" id="SSF81383">
    <property type="entry name" value="F-box domain"/>
    <property type="match status" value="1"/>
</dbReference>
<sequence length="1569" mass="178731">MTENDLSQNNDDDEWSRLVQGLLSRSVPSLPTGNKDGVHETDIDNSLKHTSMMISKYDGQSSSLPSCTLRSQTVAARTNTSSPTHNIQTLPPDASSLILSHLHPHDLHSFSLTSHKGHEMFCSELLWRLKFLDRWNCYPDFDCCGDAESDWLTDKLPHMAVNRPSSARSFWRQAYIAAHNNTHDLWIRHWNCVYPEDVTTCPGRTVVPTIRVDYCGSDLARDHVGKEHENETKETEFEKNYNATSLRMCPTCRYHPMLQYPSGYNSDVFRAVRDELDFANQQNYNEDNVMEDDPVNKAEVVAAAHSLLAHKYSNSDASNLFHNCLQSTLARAIHYSSMYSIAKWCRNIRLRYEGSGGTIFDKNESGNLSLLEMFHDRLGRIEHGINISEPNQSANFHSWQQMIQNKAIYAFECASTYNRRISADQYNSSGLHFLTDALFFNIHPSHEKDRTSSQTWRSRIGCPDNESRHKFDSNSLDDLLHDLNQQNAHESSPYSLSELGAKFETSHHSWHIVRLTNPDYVRPIAFRAYIQCRDAFTVFPSQGYLKGGETIHLVLGVRTKGSLLNEALEAIDVEREEADPSFASLHSNKGHLPFVPFIIRYMFAPCVPCLPHDFTSRPDVQSRFPFAQVHQQQAHTDFHSVLDHLWDNVTAEADVRTIPISCHVNSNYSLDEFQNATLMPFDVSTRSPSVNPSSVPLTAVLPQLQHRSPQLFSMVQNLDIELEQSYVGDCYRTEKCCRQCKRDWGGQSESLGRAYILRRLEMERHALIRSRQQADFFRTLRAIPLMLQNFLIDDENLSRARLRGLSSLLNRVRQIIYIMQTDFLIQNRANRLVTNEERQLFSSCEIYLDATYSDLQQCIHIIEHSDEECKGIVKNWRNTGVYKNARCADWVIRAESAETDNLFKAELDHLQKFGLMEYNPGGFNLGRQDDPNHEEFRSYLGSQPSMHTDMFHNNAAKAFLSALAMIGKPECLIGHGVYDRVDKPGAVIRSPSYPLDVFFRATSHRRLDAELIRNAAFLSNQWASVSCSSGMSQSRYYKSWNSCIGWKKINFEMNDPDPDGLSIVTFALRDFATNFQTAMAHFICNIPLPGQGRHVLSSPMGDHERNCDIVSIYSRVQPYSKIIFPSIPGHLEVSQNAYMTSANTQVQPPRHGDAVPNGLLVQELNIVWLIARHLGWTVDDDQSRGAILVDRRVLIAVQWFSNTIMVFSLLASLLSRKFKLVKSIPADFHFFGGPTPVINNDMRFWTAEECGFAAVIVFGFYFVLGRLSERNISRTYDREMRESIEERTEHSGIVRNAFWRLSQWGQRCWDCTCPLFLQMLIFMPLWNKRSQQEILHHISFKRSMDCREHRSSFHADNGRGRMSVNVANRKLGFWSYVIGLSFALLSFSACSPHFVVNSLTVFCCSLAFGMSMSVESLESVRRTTSTGVLSMVKPRRLNTLVTGLILVGQLVGGSGGIIFLAEFVVTTICLILGGAATITARAVESWITFLCLASTAFWGFVFARLGLLDTVRTRRRGIPSALLLASLCSAFLMWVGVMTRVDWQALTPGDLVLIQSHQLLSMIRERWWH</sequence>
<feature type="transmembrane region" description="Helical" evidence="1">
    <location>
        <begin position="1517"/>
        <end position="1537"/>
    </location>
</feature>
<feature type="transmembrane region" description="Helical" evidence="1">
    <location>
        <begin position="1371"/>
        <end position="1389"/>
    </location>
</feature>
<evidence type="ECO:0000259" key="2">
    <source>
        <dbReference type="PROSITE" id="PS50181"/>
    </source>
</evidence>
<feature type="transmembrane region" description="Helical" evidence="1">
    <location>
        <begin position="1440"/>
        <end position="1473"/>
    </location>
</feature>
<gene>
    <name evidence="3" type="ORF">HJC23_013781</name>
</gene>
<keyword evidence="1" id="KW-0472">Membrane</keyword>
<keyword evidence="1" id="KW-1133">Transmembrane helix</keyword>
<accession>A0ABD3PFC2</accession>
<dbReference type="Gene3D" id="1.20.1280.50">
    <property type="match status" value="1"/>
</dbReference>
<dbReference type="Pfam" id="PF12937">
    <property type="entry name" value="F-box-like"/>
    <property type="match status" value="1"/>
</dbReference>
<dbReference type="InterPro" id="IPR001810">
    <property type="entry name" value="F-box_dom"/>
</dbReference>
<keyword evidence="1" id="KW-0812">Transmembrane</keyword>
<evidence type="ECO:0000313" key="4">
    <source>
        <dbReference type="Proteomes" id="UP001516023"/>
    </source>
</evidence>
<evidence type="ECO:0000313" key="3">
    <source>
        <dbReference type="EMBL" id="KAL3786860.1"/>
    </source>
</evidence>
<feature type="transmembrane region" description="Helical" evidence="1">
    <location>
        <begin position="1485"/>
        <end position="1505"/>
    </location>
</feature>
<evidence type="ECO:0000256" key="1">
    <source>
        <dbReference type="SAM" id="Phobius"/>
    </source>
</evidence>
<protein>
    <recommendedName>
        <fullName evidence="2">F-box domain-containing protein</fullName>
    </recommendedName>
</protein>
<keyword evidence="4" id="KW-1185">Reference proteome</keyword>
<dbReference type="Proteomes" id="UP001516023">
    <property type="component" value="Unassembled WGS sequence"/>
</dbReference>
<proteinExistence type="predicted"/>
<reference evidence="3 4" key="1">
    <citation type="journal article" date="2020" name="G3 (Bethesda)">
        <title>Improved Reference Genome for Cyclotella cryptica CCMP332, a Model for Cell Wall Morphogenesis, Salinity Adaptation, and Lipid Production in Diatoms (Bacillariophyta).</title>
        <authorList>
            <person name="Roberts W.R."/>
            <person name="Downey K.M."/>
            <person name="Ruck E.C."/>
            <person name="Traller J.C."/>
            <person name="Alverson A.J."/>
        </authorList>
    </citation>
    <scope>NUCLEOTIDE SEQUENCE [LARGE SCALE GENOMIC DNA]</scope>
    <source>
        <strain evidence="3 4">CCMP332</strain>
    </source>
</reference>